<evidence type="ECO:0000259" key="1">
    <source>
        <dbReference type="SMART" id="SM00481"/>
    </source>
</evidence>
<dbReference type="PANTHER" id="PTHR32294">
    <property type="entry name" value="DNA POLYMERASE III SUBUNIT ALPHA"/>
    <property type="match status" value="1"/>
</dbReference>
<proteinExistence type="predicted"/>
<dbReference type="SUPFAM" id="SSF89550">
    <property type="entry name" value="PHP domain-like"/>
    <property type="match status" value="1"/>
</dbReference>
<organism evidence="2">
    <name type="scientific">marine metagenome</name>
    <dbReference type="NCBI Taxonomy" id="408172"/>
    <lineage>
        <taxon>unclassified sequences</taxon>
        <taxon>metagenomes</taxon>
        <taxon>ecological metagenomes</taxon>
    </lineage>
</organism>
<dbReference type="InterPro" id="IPR004013">
    <property type="entry name" value="PHP_dom"/>
</dbReference>
<reference evidence="2" key="1">
    <citation type="submission" date="2018-05" db="EMBL/GenBank/DDBJ databases">
        <authorList>
            <person name="Lanie J.A."/>
            <person name="Ng W.-L."/>
            <person name="Kazmierczak K.M."/>
            <person name="Andrzejewski T.M."/>
            <person name="Davidsen T.M."/>
            <person name="Wayne K.J."/>
            <person name="Tettelin H."/>
            <person name="Glass J.I."/>
            <person name="Rusch D."/>
            <person name="Podicherti R."/>
            <person name="Tsui H.-C.T."/>
            <person name="Winkler M.E."/>
        </authorList>
    </citation>
    <scope>NUCLEOTIDE SEQUENCE</scope>
</reference>
<sequence length="74" mass="8143">MHVRTEYSIADSVVRVPQLIRAARRARMPAVAVTDRSNLFAMVKFYKAAIAQGIKPIIGADVWIETAANRSGQS</sequence>
<gene>
    <name evidence="2" type="ORF">METZ01_LOCUS349767</name>
</gene>
<dbReference type="PANTHER" id="PTHR32294:SF0">
    <property type="entry name" value="DNA POLYMERASE III SUBUNIT ALPHA"/>
    <property type="match status" value="1"/>
</dbReference>
<dbReference type="GO" id="GO:0008408">
    <property type="term" value="F:3'-5' exonuclease activity"/>
    <property type="evidence" value="ECO:0007669"/>
    <property type="project" value="InterPro"/>
</dbReference>
<feature type="non-terminal residue" evidence="2">
    <location>
        <position position="74"/>
    </location>
</feature>
<protein>
    <recommendedName>
        <fullName evidence="1">Polymerase/histidinol phosphatase N-terminal domain-containing protein</fullName>
    </recommendedName>
</protein>
<dbReference type="EMBL" id="UINC01121619">
    <property type="protein sequence ID" value="SVC96913.1"/>
    <property type="molecule type" value="Genomic_DNA"/>
</dbReference>
<dbReference type="GO" id="GO:0006260">
    <property type="term" value="P:DNA replication"/>
    <property type="evidence" value="ECO:0007669"/>
    <property type="project" value="InterPro"/>
</dbReference>
<name>A0A382RGU7_9ZZZZ</name>
<dbReference type="InterPro" id="IPR016195">
    <property type="entry name" value="Pol/histidinol_Pase-like"/>
</dbReference>
<dbReference type="InterPro" id="IPR003141">
    <property type="entry name" value="Pol/His_phosphatase_N"/>
</dbReference>
<dbReference type="InterPro" id="IPR004805">
    <property type="entry name" value="DnaE2/DnaE/PolC"/>
</dbReference>
<accession>A0A382RGU7</accession>
<dbReference type="SMART" id="SM00481">
    <property type="entry name" value="POLIIIAc"/>
    <property type="match status" value="1"/>
</dbReference>
<dbReference type="Pfam" id="PF02811">
    <property type="entry name" value="PHP"/>
    <property type="match status" value="1"/>
</dbReference>
<evidence type="ECO:0000313" key="2">
    <source>
        <dbReference type="EMBL" id="SVC96913.1"/>
    </source>
</evidence>
<dbReference type="AlphaFoldDB" id="A0A382RGU7"/>
<dbReference type="Gene3D" id="3.20.20.140">
    <property type="entry name" value="Metal-dependent hydrolases"/>
    <property type="match status" value="1"/>
</dbReference>
<feature type="domain" description="Polymerase/histidinol phosphatase N-terminal" evidence="1">
    <location>
        <begin position="1"/>
        <end position="66"/>
    </location>
</feature>